<dbReference type="InterPro" id="IPR012334">
    <property type="entry name" value="Pectin_lyas_fold"/>
</dbReference>
<dbReference type="EMBL" id="WVHS01000001">
    <property type="protein sequence ID" value="MXV14925.1"/>
    <property type="molecule type" value="Genomic_DNA"/>
</dbReference>
<dbReference type="Proteomes" id="UP000451233">
    <property type="component" value="Unassembled WGS sequence"/>
</dbReference>
<dbReference type="AlphaFoldDB" id="A0A7K1XV88"/>
<name>A0A7K1XV88_9SPHI</name>
<protein>
    <recommendedName>
        <fullName evidence="3">Pectate lyase superfamily protein domain-containing protein</fullName>
    </recommendedName>
</protein>
<evidence type="ECO:0000313" key="2">
    <source>
        <dbReference type="Proteomes" id="UP000451233"/>
    </source>
</evidence>
<evidence type="ECO:0000313" key="1">
    <source>
        <dbReference type="EMBL" id="MXV14925.1"/>
    </source>
</evidence>
<evidence type="ECO:0008006" key="3">
    <source>
        <dbReference type="Google" id="ProtNLM"/>
    </source>
</evidence>
<gene>
    <name evidence="1" type="ORF">GS398_06415</name>
</gene>
<dbReference type="InterPro" id="IPR011050">
    <property type="entry name" value="Pectin_lyase_fold/virulence"/>
</dbReference>
<dbReference type="RefSeq" id="WP_160905866.1">
    <property type="nucleotide sequence ID" value="NZ_WVHS01000001.1"/>
</dbReference>
<proteinExistence type="predicted"/>
<organism evidence="1 2">
    <name type="scientific">Hufsiella ginkgonis</name>
    <dbReference type="NCBI Taxonomy" id="2695274"/>
    <lineage>
        <taxon>Bacteria</taxon>
        <taxon>Pseudomonadati</taxon>
        <taxon>Bacteroidota</taxon>
        <taxon>Sphingobacteriia</taxon>
        <taxon>Sphingobacteriales</taxon>
        <taxon>Sphingobacteriaceae</taxon>
        <taxon>Hufsiella</taxon>
    </lineage>
</organism>
<dbReference type="Gene3D" id="2.160.20.10">
    <property type="entry name" value="Single-stranded right-handed beta-helix, Pectin lyase-like"/>
    <property type="match status" value="1"/>
</dbReference>
<dbReference type="SUPFAM" id="SSF51126">
    <property type="entry name" value="Pectin lyase-like"/>
    <property type="match status" value="1"/>
</dbReference>
<keyword evidence="2" id="KW-1185">Reference proteome</keyword>
<accession>A0A7K1XV88</accession>
<sequence length="509" mass="55473">MKIISRTAAFLLLPVLVFSAFRLEEPGWQSRYVKISKDGALTYVPDEKGNIIPDFSRVGYHQGDQPIPDVPVVKTISPAASGDSRQMIQDAINEVARRTPDAKGFRGAILLKKGTYLIPGTITVNAGGIVLRGEGDTPQGTRLVAAGKGQRTLLTITGSGTLTEVRGSRVKITDPFVPVGAFSFNVTSAAGFKAGDPVVLFRPGTENWIHDLKMDQIDAREGTKQWQPGEYDLKYERVITKITGNKIFLDNPVVMEMETKYGGGELCKYTFAGRSAECGVENLYFESAYAGDIDEDHGWTAVQFSKTENGWARNITSRYFGNSCVSIGGTAKYITVTDSKCLDAKSVITGSRRYSFNVDGQLNLVMNCQATEGRHDYVTGARVTGPNVFYNCTAKNTHADIGPHHRWATGTLFDNIVTDGEINVQDRGKMGSGHGWSGANQVMWNCTVASAAVQDPWVSARNYSIGTQGKIAPGAIPDRNKATWEGQNKKGLTPKSLYMAQLMARKGKR</sequence>
<comment type="caution">
    <text evidence="1">The sequence shown here is derived from an EMBL/GenBank/DDBJ whole genome shotgun (WGS) entry which is preliminary data.</text>
</comment>
<reference evidence="1 2" key="1">
    <citation type="submission" date="2019-11" db="EMBL/GenBank/DDBJ databases">
        <title>Pedobacter sp. HMF7056 Genome sequencing and assembly.</title>
        <authorList>
            <person name="Kang H."/>
            <person name="Kim H."/>
            <person name="Joh K."/>
        </authorList>
    </citation>
    <scope>NUCLEOTIDE SEQUENCE [LARGE SCALE GENOMIC DNA]</scope>
    <source>
        <strain evidence="1 2">HMF7056</strain>
    </source>
</reference>